<sequence>MDRFQRYHGSYLLAPILDITSDVSERECMTICSTNRECLGFNYYERKRDTSVYYCYMVSKTARMLPLGSFVLNFTECDYYQRHCV</sequence>
<dbReference type="AlphaFoldDB" id="A0AAN9C374"/>
<dbReference type="Gene3D" id="3.50.4.10">
    <property type="entry name" value="Hepatocyte Growth Factor"/>
    <property type="match status" value="1"/>
</dbReference>
<comment type="caution">
    <text evidence="2">The sequence shown here is derived from an EMBL/GenBank/DDBJ whole genome shotgun (WGS) entry which is preliminary data.</text>
</comment>
<dbReference type="Pfam" id="PF00024">
    <property type="entry name" value="PAN_1"/>
    <property type="match status" value="1"/>
</dbReference>
<reference evidence="2 3" key="1">
    <citation type="submission" date="2024-02" db="EMBL/GenBank/DDBJ databases">
        <title>Chromosome-scale genome assembly of the rough periwinkle Littorina saxatilis.</title>
        <authorList>
            <person name="De Jode A."/>
            <person name="Faria R."/>
            <person name="Formenti G."/>
            <person name="Sims Y."/>
            <person name="Smith T.P."/>
            <person name="Tracey A."/>
            <person name="Wood J.M.D."/>
            <person name="Zagrodzka Z.B."/>
            <person name="Johannesson K."/>
            <person name="Butlin R.K."/>
            <person name="Leder E.H."/>
        </authorList>
    </citation>
    <scope>NUCLEOTIDE SEQUENCE [LARGE SCALE GENOMIC DNA]</scope>
    <source>
        <strain evidence="2">Snail1</strain>
        <tissue evidence="2">Muscle</tissue>
    </source>
</reference>
<dbReference type="EMBL" id="JBAMIC010000001">
    <property type="protein sequence ID" value="KAK7116502.1"/>
    <property type="molecule type" value="Genomic_DNA"/>
</dbReference>
<dbReference type="PROSITE" id="PS50948">
    <property type="entry name" value="PAN"/>
    <property type="match status" value="1"/>
</dbReference>
<evidence type="ECO:0000259" key="1">
    <source>
        <dbReference type="PROSITE" id="PS50948"/>
    </source>
</evidence>
<evidence type="ECO:0000313" key="3">
    <source>
        <dbReference type="Proteomes" id="UP001374579"/>
    </source>
</evidence>
<dbReference type="SUPFAM" id="SSF57414">
    <property type="entry name" value="Hairpin loop containing domain-like"/>
    <property type="match status" value="1"/>
</dbReference>
<protein>
    <recommendedName>
        <fullName evidence="1">Apple domain-containing protein</fullName>
    </recommendedName>
</protein>
<evidence type="ECO:0000313" key="2">
    <source>
        <dbReference type="EMBL" id="KAK7116502.1"/>
    </source>
</evidence>
<gene>
    <name evidence="2" type="ORF">V1264_002169</name>
</gene>
<name>A0AAN9C374_9CAEN</name>
<organism evidence="2 3">
    <name type="scientific">Littorina saxatilis</name>
    <dbReference type="NCBI Taxonomy" id="31220"/>
    <lineage>
        <taxon>Eukaryota</taxon>
        <taxon>Metazoa</taxon>
        <taxon>Spiralia</taxon>
        <taxon>Lophotrochozoa</taxon>
        <taxon>Mollusca</taxon>
        <taxon>Gastropoda</taxon>
        <taxon>Caenogastropoda</taxon>
        <taxon>Littorinimorpha</taxon>
        <taxon>Littorinoidea</taxon>
        <taxon>Littorinidae</taxon>
        <taxon>Littorina</taxon>
    </lineage>
</organism>
<accession>A0AAN9C374</accession>
<dbReference type="InterPro" id="IPR003609">
    <property type="entry name" value="Pan_app"/>
</dbReference>
<feature type="domain" description="Apple" evidence="1">
    <location>
        <begin position="1"/>
        <end position="84"/>
    </location>
</feature>
<proteinExistence type="predicted"/>
<keyword evidence="3" id="KW-1185">Reference proteome</keyword>
<dbReference type="Proteomes" id="UP001374579">
    <property type="component" value="Unassembled WGS sequence"/>
</dbReference>